<dbReference type="RefSeq" id="WP_214610295.1">
    <property type="nucleotide sequence ID" value="NZ_JACATN010000001.1"/>
</dbReference>
<evidence type="ECO:0000313" key="2">
    <source>
        <dbReference type="EMBL" id="MBT2160029.1"/>
    </source>
</evidence>
<gene>
    <name evidence="2" type="ORF">HW347_02065</name>
</gene>
<accession>A0ABS5W9C8</accession>
<dbReference type="EMBL" id="JACATN010000001">
    <property type="protein sequence ID" value="MBT2160029.1"/>
    <property type="molecule type" value="Genomic_DNA"/>
</dbReference>
<evidence type="ECO:0000313" key="3">
    <source>
        <dbReference type="Proteomes" id="UP000740413"/>
    </source>
</evidence>
<keyword evidence="1" id="KW-0812">Transmembrane</keyword>
<proteinExistence type="predicted"/>
<keyword evidence="1" id="KW-1133">Transmembrane helix</keyword>
<evidence type="ECO:0000256" key="1">
    <source>
        <dbReference type="SAM" id="Phobius"/>
    </source>
</evidence>
<feature type="transmembrane region" description="Helical" evidence="1">
    <location>
        <begin position="141"/>
        <end position="162"/>
    </location>
</feature>
<protein>
    <submittedName>
        <fullName evidence="2">Uncharacterized protein</fullName>
    </submittedName>
</protein>
<comment type="caution">
    <text evidence="2">The sequence shown here is derived from an EMBL/GenBank/DDBJ whole genome shotgun (WGS) entry which is preliminary data.</text>
</comment>
<keyword evidence="3" id="KW-1185">Reference proteome</keyword>
<sequence length="178" mass="21012">MILSKEKYYQRRWFLAILFLLSGIWLIYMAYGMFGYHRDKEELSKGNTVPLKFLIEKSESTKNRFVVLFIENKKIGSVIEESEIDKMIGLTGKKNFAIIDSPVLRNELSEISFEYLYWNDKLYELKVNGNTVIEYKKESKFLAYLFLTIGIFWTSFQIWVIVTLATKGVSVYDKSFKK</sequence>
<dbReference type="Proteomes" id="UP000740413">
    <property type="component" value="Unassembled WGS sequence"/>
</dbReference>
<reference evidence="2 3" key="1">
    <citation type="submission" date="2020-06" db="EMBL/GenBank/DDBJ databases">
        <authorList>
            <person name="Isaeva M.P."/>
            <person name="Chernysheva N.Y."/>
        </authorList>
    </citation>
    <scope>NUCLEOTIDE SEQUENCE [LARGE SCALE GENOMIC DNA]</scope>
    <source>
        <strain evidence="2 3">KMM 6746</strain>
    </source>
</reference>
<keyword evidence="1" id="KW-0472">Membrane</keyword>
<reference evidence="3" key="2">
    <citation type="submission" date="2023-07" db="EMBL/GenBank/DDBJ databases">
        <title>Zobellia barbeyronii sp. nov., a new marine flavobacterium, isolated from green and red algae.</title>
        <authorList>
            <person name="Nedashkovskaya O.I."/>
            <person name="Otstavnykh N."/>
            <person name="Zhukova N."/>
            <person name="Guzev K."/>
            <person name="Chausova V."/>
            <person name="Tekutyeva L."/>
            <person name="Mikhailov V."/>
            <person name="Isaeva M."/>
        </authorList>
    </citation>
    <scope>NUCLEOTIDE SEQUENCE [LARGE SCALE GENOMIC DNA]</scope>
    <source>
        <strain evidence="3">KMM 6746</strain>
    </source>
</reference>
<organism evidence="2 3">
    <name type="scientific">Zobellia barbeyronii</name>
    <dbReference type="NCBI Taxonomy" id="2748009"/>
    <lineage>
        <taxon>Bacteria</taxon>
        <taxon>Pseudomonadati</taxon>
        <taxon>Bacteroidota</taxon>
        <taxon>Flavobacteriia</taxon>
        <taxon>Flavobacteriales</taxon>
        <taxon>Flavobacteriaceae</taxon>
        <taxon>Zobellia</taxon>
    </lineage>
</organism>
<feature type="transmembrane region" description="Helical" evidence="1">
    <location>
        <begin position="12"/>
        <end position="31"/>
    </location>
</feature>
<name>A0ABS5W9C8_9FLAO</name>